<dbReference type="eggNOG" id="KOG0531">
    <property type="taxonomic scope" value="Eukaryota"/>
</dbReference>
<dbReference type="OMA" id="CSLMEIS"/>
<accession>K3X653</accession>
<dbReference type="InterPro" id="IPR032675">
    <property type="entry name" value="LRR_dom_sf"/>
</dbReference>
<reference evidence="8" key="1">
    <citation type="journal article" date="2010" name="Genome Biol.">
        <title>Genome sequence of the necrotrophic plant pathogen Pythium ultimum reveals original pathogenicity mechanisms and effector repertoire.</title>
        <authorList>
            <person name="Levesque C.A."/>
            <person name="Brouwer H."/>
            <person name="Cano L."/>
            <person name="Hamilton J.P."/>
            <person name="Holt C."/>
            <person name="Huitema E."/>
            <person name="Raffaele S."/>
            <person name="Robideau G.P."/>
            <person name="Thines M."/>
            <person name="Win J."/>
            <person name="Zerillo M.M."/>
            <person name="Beakes G.W."/>
            <person name="Boore J.L."/>
            <person name="Busam D."/>
            <person name="Dumas B."/>
            <person name="Ferriera S."/>
            <person name="Fuerstenberg S.I."/>
            <person name="Gachon C.M."/>
            <person name="Gaulin E."/>
            <person name="Govers F."/>
            <person name="Grenville-Briggs L."/>
            <person name="Horner N."/>
            <person name="Hostetler J."/>
            <person name="Jiang R.H."/>
            <person name="Johnson J."/>
            <person name="Krajaejun T."/>
            <person name="Lin H."/>
            <person name="Meijer H.J."/>
            <person name="Moore B."/>
            <person name="Morris P."/>
            <person name="Phuntmart V."/>
            <person name="Puiu D."/>
            <person name="Shetty J."/>
            <person name="Stajich J.E."/>
            <person name="Tripathy S."/>
            <person name="Wawra S."/>
            <person name="van West P."/>
            <person name="Whitty B.R."/>
            <person name="Coutinho P.M."/>
            <person name="Henrissat B."/>
            <person name="Martin F."/>
            <person name="Thomas P.D."/>
            <person name="Tyler B.M."/>
            <person name="De Vries R.P."/>
            <person name="Kamoun S."/>
            <person name="Yandell M."/>
            <person name="Tisserat N."/>
            <person name="Buell C.R."/>
        </authorList>
    </citation>
    <scope>NUCLEOTIDE SEQUENCE</scope>
    <source>
        <strain evidence="8">DAOM:BR144</strain>
    </source>
</reference>
<evidence type="ECO:0000256" key="6">
    <source>
        <dbReference type="SAM" id="Coils"/>
    </source>
</evidence>
<dbReference type="EMBL" id="GL376588">
    <property type="status" value="NOT_ANNOTATED_CDS"/>
    <property type="molecule type" value="Genomic_DNA"/>
</dbReference>
<dbReference type="PANTHER" id="PTHR45973:SF9">
    <property type="entry name" value="LEUCINE-RICH REPEAT-CONTAINING PROTEIN 46"/>
    <property type="match status" value="1"/>
</dbReference>
<dbReference type="VEuPathDB" id="FungiDB:PYU1_G012676"/>
<dbReference type="PANTHER" id="PTHR45973">
    <property type="entry name" value="PROTEIN PHOSPHATASE 1 REGULATORY SUBUNIT SDS22-RELATED"/>
    <property type="match status" value="1"/>
</dbReference>
<dbReference type="PROSITE" id="PS51450">
    <property type="entry name" value="LRR"/>
    <property type="match status" value="4"/>
</dbReference>
<keyword evidence="3" id="KW-0677">Repeat</keyword>
<organism evidence="7 8">
    <name type="scientific">Globisporangium ultimum (strain ATCC 200006 / CBS 805.95 / DAOM BR144)</name>
    <name type="common">Pythium ultimum</name>
    <dbReference type="NCBI Taxonomy" id="431595"/>
    <lineage>
        <taxon>Eukaryota</taxon>
        <taxon>Sar</taxon>
        <taxon>Stramenopiles</taxon>
        <taxon>Oomycota</taxon>
        <taxon>Peronosporomycetes</taxon>
        <taxon>Pythiales</taxon>
        <taxon>Pythiaceae</taxon>
        <taxon>Globisporangium</taxon>
    </lineage>
</organism>
<name>K3X653_GLOUD</name>
<feature type="coiled-coil region" evidence="6">
    <location>
        <begin position="282"/>
        <end position="327"/>
    </location>
</feature>
<keyword evidence="2" id="KW-0433">Leucine-rich repeat</keyword>
<reference evidence="7" key="3">
    <citation type="submission" date="2015-02" db="UniProtKB">
        <authorList>
            <consortium name="EnsemblProtists"/>
        </authorList>
    </citation>
    <scope>IDENTIFICATION</scope>
    <source>
        <strain evidence="7">DAOM BR144</strain>
    </source>
</reference>
<dbReference type="InterPro" id="IPR050576">
    <property type="entry name" value="Cilia_flagella_integrity"/>
</dbReference>
<dbReference type="InterPro" id="IPR003591">
    <property type="entry name" value="Leu-rich_rpt_typical-subtyp"/>
</dbReference>
<dbReference type="HOGENOM" id="CLU_030693_0_0_1"/>
<evidence type="ECO:0000256" key="1">
    <source>
        <dbReference type="ARBA" id="ARBA00004138"/>
    </source>
</evidence>
<dbReference type="SMART" id="SM00365">
    <property type="entry name" value="LRR_SD22"/>
    <property type="match status" value="4"/>
</dbReference>
<feature type="coiled-coil region" evidence="6">
    <location>
        <begin position="704"/>
        <end position="742"/>
    </location>
</feature>
<comment type="subcellular location">
    <subcellularLocation>
        <location evidence="1">Cell projection</location>
        <location evidence="1">Cilium</location>
    </subcellularLocation>
</comment>
<keyword evidence="8" id="KW-1185">Reference proteome</keyword>
<dbReference type="SUPFAM" id="SSF52058">
    <property type="entry name" value="L domain-like"/>
    <property type="match status" value="1"/>
</dbReference>
<evidence type="ECO:0000313" key="8">
    <source>
        <dbReference type="Proteomes" id="UP000019132"/>
    </source>
</evidence>
<protein>
    <submittedName>
        <fullName evidence="7">Uncharacterized protein</fullName>
    </submittedName>
</protein>
<dbReference type="InParanoid" id="K3X653"/>
<dbReference type="InterPro" id="IPR025875">
    <property type="entry name" value="Leu-rich_rpt_4"/>
</dbReference>
<dbReference type="Gene3D" id="3.80.10.10">
    <property type="entry name" value="Ribonuclease Inhibitor"/>
    <property type="match status" value="2"/>
</dbReference>
<evidence type="ECO:0000256" key="4">
    <source>
        <dbReference type="ARBA" id="ARBA00023069"/>
    </source>
</evidence>
<dbReference type="Pfam" id="PF12799">
    <property type="entry name" value="LRR_4"/>
    <property type="match status" value="2"/>
</dbReference>
<reference evidence="8" key="2">
    <citation type="submission" date="2010-04" db="EMBL/GenBank/DDBJ databases">
        <authorList>
            <person name="Buell R."/>
            <person name="Hamilton J."/>
            <person name="Hostetler J."/>
        </authorList>
    </citation>
    <scope>NUCLEOTIDE SEQUENCE [LARGE SCALE GENOMIC DNA]</scope>
    <source>
        <strain evidence="8">DAOM:BR144</strain>
    </source>
</reference>
<dbReference type="EnsemblProtists" id="PYU1_T012702">
    <property type="protein sequence ID" value="PYU1_T012702"/>
    <property type="gene ID" value="PYU1_G012676"/>
</dbReference>
<evidence type="ECO:0000313" key="7">
    <source>
        <dbReference type="EnsemblProtists" id="PYU1_T012702"/>
    </source>
</evidence>
<proteinExistence type="predicted"/>
<dbReference type="AlphaFoldDB" id="K3X653"/>
<dbReference type="SMART" id="SM00369">
    <property type="entry name" value="LRR_TYP"/>
    <property type="match status" value="3"/>
</dbReference>
<evidence type="ECO:0000256" key="5">
    <source>
        <dbReference type="ARBA" id="ARBA00023273"/>
    </source>
</evidence>
<dbReference type="Proteomes" id="UP000019132">
    <property type="component" value="Unassembled WGS sequence"/>
</dbReference>
<dbReference type="STRING" id="431595.K3X653"/>
<dbReference type="InterPro" id="IPR001611">
    <property type="entry name" value="Leu-rich_rpt"/>
</dbReference>
<keyword evidence="6" id="KW-0175">Coiled coil</keyword>
<evidence type="ECO:0000256" key="3">
    <source>
        <dbReference type="ARBA" id="ARBA00022737"/>
    </source>
</evidence>
<keyword evidence="4" id="KW-0969">Cilium</keyword>
<evidence type="ECO:0000256" key="2">
    <source>
        <dbReference type="ARBA" id="ARBA00022614"/>
    </source>
</evidence>
<keyword evidence="5" id="KW-0966">Cell projection</keyword>
<sequence>TDVTGEQEHERLDEIEVIFGNFEQIDPQALRRCWNLQRFTLINCKLNRINGLEPVGASLVHLNLSDQHITRIEELGALVNLRFLYLQNNRIEKIEGLEHCRKLQRLWLYNNCITQVQNLGFCTDLRELWLQDNRIRGLGTEDGTGITNLVNLQTLHLASNRIRDIEEFQVTSTPIQSTTRDRFFSLTHRLCTQHARKAISLQVLSFYDDHFGSNPIVNHPEYRSFAIATLKSLRQLDGITIAKSERTGAEDQFLAQTLAFNDKIAELTLVYETELRTINGRKERGLSNAQMLQRELVEALNEIEDCVKDGQQQIDVERQRQQRLREQHTAIFKQNIEVLQHEFHDRIDRQLELETQRFRAEEITYEIMEQEAIAEQRHACILTTLQCTFPSQIAFQHLPSHSADHRYIASHFNVANEYDDASSTIQILQMHRFFHQDLVAAFEESTSVDMRNGSSFDPTGEGTELYLYLVTKNEDEVTQYLQSGVSGSIGTNNSSKTATDETIDDWLYLFSNPLQALAFYEGTPGKILPDDEDDEDEPREVRIATFQVLLCRVRMHQTIELFYPEKSYLTSLKVLHAVATPSGSILQPPPTAFLQLELGGSSTIIESNDDASRCGHVYLARKAKVGNHILPQFLLLCSKRLQHIDGCDEVSNGTDVLEPRATNVQSSSSSTAVLIEFQHALQSEVQAYHQRLYDEMDPYQVRFRAQLLEQKQQLDDRLQQQRAQIEREKRTQEQLVRSLKADQRRC</sequence>